<dbReference type="Pfam" id="PF00041">
    <property type="entry name" value="fn3"/>
    <property type="match status" value="1"/>
</dbReference>
<dbReference type="PANTHER" id="PTHR46708:SF2">
    <property type="entry name" value="FIBRONECTIN TYPE-III DOMAIN-CONTAINING PROTEIN"/>
    <property type="match status" value="1"/>
</dbReference>
<dbReference type="Proteomes" id="UP000297872">
    <property type="component" value="Unassembled WGS sequence"/>
</dbReference>
<dbReference type="Pfam" id="PF17161">
    <property type="entry name" value="DUF5123"/>
    <property type="match status" value="1"/>
</dbReference>
<feature type="chain" id="PRO_5021384123" evidence="2">
    <location>
        <begin position="24"/>
        <end position="530"/>
    </location>
</feature>
<name>A0A4Y8VF33_9BACT</name>
<evidence type="ECO:0000259" key="3">
    <source>
        <dbReference type="PROSITE" id="PS50853"/>
    </source>
</evidence>
<dbReference type="InterPro" id="IPR012334">
    <property type="entry name" value="Pectin_lyas_fold"/>
</dbReference>
<dbReference type="OrthoDB" id="1023740at2"/>
<dbReference type="InterPro" id="IPR036116">
    <property type="entry name" value="FN3_sf"/>
</dbReference>
<dbReference type="Pfam" id="PF16318">
    <property type="entry name" value="DUF4957"/>
    <property type="match status" value="1"/>
</dbReference>
<protein>
    <submittedName>
        <fullName evidence="4">DUF4957 domain-containing protein</fullName>
    </submittedName>
</protein>
<keyword evidence="5" id="KW-1185">Reference proteome</keyword>
<sequence length="530" mass="58123">MKKNIFYISALAAALCFGTTAFTSCSDPDDIQDLVLDRVLSPTGITARITNNTDIVVDWNEMTGATAYEIEAYADNNDYDNNEPAVKTTTTSNTCTLTSLIGETDYYIRVRALDENNENRNSKWVEIMKTTNPEQNMNKVKSGDIQSKAVKLTWLAGLQVDKIICTPSSAGSTAEKVTYTLTADDIAAGSALVSGLDPETTYKVTLKLGEKTRGYATFTTNIDFSDATVITPSDDWVSAIQNAAPGSKIALAPGTYELSGTNLVISNSVKIGAQNSASLPILNANIHLTNEASLMLYQVILDGTGNSNSAIEFKGAGSYSELTLKGCEIRNFENKSFIYNNVAAVIDNITIDNCLIHHMDTNNGQDFIDSRKGGWNSLNVTNSTFYECAPKRQIFRGDDASSSVNAKMETYVDKCTFYNVGNGGSNHMFFYIRFKGNTNTFTNNVVANFINKRGFSNTSALGTPTYSNNYYYNCLNMLEQDPNNTETGLTAFDKEGKVLDANPFKDPSNGDFTITDEILQTYQFGDPRWY</sequence>
<evidence type="ECO:0000256" key="2">
    <source>
        <dbReference type="SAM" id="SignalP"/>
    </source>
</evidence>
<keyword evidence="2" id="KW-0732">Signal</keyword>
<dbReference type="EMBL" id="SGVY01000026">
    <property type="protein sequence ID" value="TFH79281.1"/>
    <property type="molecule type" value="Genomic_DNA"/>
</dbReference>
<organism evidence="4 5">
    <name type="scientific">Segatella hominis</name>
    <dbReference type="NCBI Taxonomy" id="2518605"/>
    <lineage>
        <taxon>Bacteria</taxon>
        <taxon>Pseudomonadati</taxon>
        <taxon>Bacteroidota</taxon>
        <taxon>Bacteroidia</taxon>
        <taxon>Bacteroidales</taxon>
        <taxon>Prevotellaceae</taxon>
        <taxon>Segatella</taxon>
    </lineage>
</organism>
<evidence type="ECO:0000256" key="1">
    <source>
        <dbReference type="ARBA" id="ARBA00022737"/>
    </source>
</evidence>
<dbReference type="InterPro" id="IPR033427">
    <property type="entry name" value="DUF5123"/>
</dbReference>
<reference evidence="4 5" key="1">
    <citation type="submission" date="2019-02" db="EMBL/GenBank/DDBJ databases">
        <title>Draft Genome Sequence of the Prevotella sp. BCRC 81118, Isolated from Human Feces.</title>
        <authorList>
            <person name="Huang C.-H."/>
        </authorList>
    </citation>
    <scope>NUCLEOTIDE SEQUENCE [LARGE SCALE GENOMIC DNA]</scope>
    <source>
        <strain evidence="4 5">BCRC 81118</strain>
    </source>
</reference>
<proteinExistence type="predicted"/>
<feature type="signal peptide" evidence="2">
    <location>
        <begin position="1"/>
        <end position="23"/>
    </location>
</feature>
<evidence type="ECO:0000313" key="5">
    <source>
        <dbReference type="Proteomes" id="UP000297872"/>
    </source>
</evidence>
<dbReference type="SUPFAM" id="SSF51126">
    <property type="entry name" value="Pectin lyase-like"/>
    <property type="match status" value="1"/>
</dbReference>
<dbReference type="SMART" id="SM00060">
    <property type="entry name" value="FN3"/>
    <property type="match status" value="2"/>
</dbReference>
<dbReference type="RefSeq" id="WP_134843719.1">
    <property type="nucleotide sequence ID" value="NZ_JBOLBK010000002.1"/>
</dbReference>
<dbReference type="InterPro" id="IPR011050">
    <property type="entry name" value="Pectin_lyase_fold/virulence"/>
</dbReference>
<dbReference type="Gene3D" id="2.60.40.10">
    <property type="entry name" value="Immunoglobulins"/>
    <property type="match status" value="1"/>
</dbReference>
<dbReference type="AlphaFoldDB" id="A0A4Y8VF33"/>
<dbReference type="InterPro" id="IPR013783">
    <property type="entry name" value="Ig-like_fold"/>
</dbReference>
<dbReference type="GeneID" id="302995646"/>
<dbReference type="SUPFAM" id="SSF49265">
    <property type="entry name" value="Fibronectin type III"/>
    <property type="match status" value="1"/>
</dbReference>
<dbReference type="InterPro" id="IPR032530">
    <property type="entry name" value="DUF4957"/>
</dbReference>
<dbReference type="PROSITE" id="PS51257">
    <property type="entry name" value="PROKAR_LIPOPROTEIN"/>
    <property type="match status" value="1"/>
</dbReference>
<accession>A0A4Y8VF33</accession>
<dbReference type="PANTHER" id="PTHR46708">
    <property type="entry name" value="TENASCIN"/>
    <property type="match status" value="1"/>
</dbReference>
<comment type="caution">
    <text evidence="4">The sequence shown here is derived from an EMBL/GenBank/DDBJ whole genome shotgun (WGS) entry which is preliminary data.</text>
</comment>
<dbReference type="InterPro" id="IPR003961">
    <property type="entry name" value="FN3_dom"/>
</dbReference>
<dbReference type="PROSITE" id="PS50853">
    <property type="entry name" value="FN3"/>
    <property type="match status" value="1"/>
</dbReference>
<evidence type="ECO:0000313" key="4">
    <source>
        <dbReference type="EMBL" id="TFH79281.1"/>
    </source>
</evidence>
<gene>
    <name evidence="4" type="ORF">EXN75_10155</name>
</gene>
<dbReference type="InterPro" id="IPR050991">
    <property type="entry name" value="ECM_Regulatory_Proteins"/>
</dbReference>
<keyword evidence="1" id="KW-0677">Repeat</keyword>
<feature type="domain" description="Fibronectin type-III" evidence="3">
    <location>
        <begin position="41"/>
        <end position="134"/>
    </location>
</feature>
<dbReference type="Gene3D" id="2.160.20.10">
    <property type="entry name" value="Single-stranded right-handed beta-helix, Pectin lyase-like"/>
    <property type="match status" value="1"/>
</dbReference>